<reference evidence="7 8" key="1">
    <citation type="submission" date="2016-09" db="EMBL/GenBank/DDBJ databases">
        <title>Complete genome sequence of the Lysinibacillus sphaericus LMG 22257, a specie of Bacillus with ureolytic activity that can effectively biodeposit calcium carbonate.</title>
        <authorList>
            <person name="Yan W."/>
        </authorList>
    </citation>
    <scope>NUCLEOTIDE SEQUENCE [LARGE SCALE GENOMIC DNA]</scope>
    <source>
        <strain evidence="7 8">LMG 22257</strain>
    </source>
</reference>
<name>A0A1D8JIC5_9BACL</name>
<dbReference type="RefSeq" id="WP_075528635.1">
    <property type="nucleotide sequence ID" value="NZ_CP017560.1"/>
</dbReference>
<dbReference type="Proteomes" id="UP000185746">
    <property type="component" value="Chromosome"/>
</dbReference>
<dbReference type="Pfam" id="PF00128">
    <property type="entry name" value="Alpha-amylase"/>
    <property type="match status" value="1"/>
</dbReference>
<dbReference type="Gene3D" id="3.20.20.80">
    <property type="entry name" value="Glycosidases"/>
    <property type="match status" value="1"/>
</dbReference>
<keyword evidence="4" id="KW-1133">Transmembrane helix</keyword>
<dbReference type="KEGG" id="surl:BI350_13620"/>
<keyword evidence="2" id="KW-0479">Metal-binding</keyword>
<sequence>MKRTRWLTIMMSILLVVSIVHPSSAFAENKRSLQDESIYDLLVDRFHDGNLHNDEDVDVKDMYAFSGGDFAGISEKVDYIANMGFTLASIGPVFKTATYDGNQVLNYEEFDPHFGTEEEFIDMIKVLHEKNIGTIIDFPMNGISDTHVWIQDGTLESIPTGEGTASWVTTDDKVKETLKEAILSFAKKYDVAGIRLTHIGNFDESYLNEIITEAKEINQGLYILSNEPSTAQFDLAPQIEKMNALKQAYVQVDPDSAPLNLFEDENATDLIQLDELTGPRFTYEMTQLRMFPPTRWKIAATALFTLPGVPMMPYESEIAITGKEAPETHPIVNFKTDTELYDHIADLNKLRNQSETLRNGEFEMLHNENGFTVFTRTSDEETWLIVINNTSEVANLEIDEEKIGENKRLRGLLEADSVRQSKDGKYRVVLERELAEVYIADEDKGYNTPYLIASILVYTLFFALLFTIFRRGKKNKEASK</sequence>
<dbReference type="SUPFAM" id="SSF51445">
    <property type="entry name" value="(Trans)glycosidases"/>
    <property type="match status" value="1"/>
</dbReference>
<keyword evidence="4" id="KW-0812">Transmembrane</keyword>
<comment type="cofactor">
    <cofactor evidence="1">
        <name>Ca(2+)</name>
        <dbReference type="ChEBI" id="CHEBI:29108"/>
    </cofactor>
</comment>
<dbReference type="PANTHER" id="PTHR10357">
    <property type="entry name" value="ALPHA-AMYLASE FAMILY MEMBER"/>
    <property type="match status" value="1"/>
</dbReference>
<evidence type="ECO:0000256" key="5">
    <source>
        <dbReference type="SAM" id="SignalP"/>
    </source>
</evidence>
<evidence type="ECO:0000259" key="6">
    <source>
        <dbReference type="SMART" id="SM00642"/>
    </source>
</evidence>
<evidence type="ECO:0000256" key="4">
    <source>
        <dbReference type="SAM" id="Phobius"/>
    </source>
</evidence>
<dbReference type="AlphaFoldDB" id="A0A1D8JIC5"/>
<feature type="chain" id="PRO_5009109067" evidence="5">
    <location>
        <begin position="28"/>
        <end position="480"/>
    </location>
</feature>
<dbReference type="SMART" id="SM00642">
    <property type="entry name" value="Aamy"/>
    <property type="match status" value="1"/>
</dbReference>
<keyword evidence="7" id="KW-0456">Lyase</keyword>
<dbReference type="InterPro" id="IPR013780">
    <property type="entry name" value="Glyco_hydro_b"/>
</dbReference>
<protein>
    <submittedName>
        <fullName evidence="7">Alpha-amlyase</fullName>
    </submittedName>
</protein>
<feature type="domain" description="Glycosyl hydrolase family 13 catalytic" evidence="6">
    <location>
        <begin position="40"/>
        <end position="351"/>
    </location>
</feature>
<accession>A0A1D8JIC5</accession>
<feature type="signal peptide" evidence="5">
    <location>
        <begin position="1"/>
        <end position="27"/>
    </location>
</feature>
<dbReference type="Pfam" id="PF22026">
    <property type="entry name" value="Alpha-amylase_C_2"/>
    <property type="match status" value="1"/>
</dbReference>
<evidence type="ECO:0000256" key="2">
    <source>
        <dbReference type="ARBA" id="ARBA00022723"/>
    </source>
</evidence>
<gene>
    <name evidence="7" type="ORF">BI350_13620</name>
</gene>
<keyword evidence="3 5" id="KW-0732">Signal</keyword>
<evidence type="ECO:0000256" key="1">
    <source>
        <dbReference type="ARBA" id="ARBA00001913"/>
    </source>
</evidence>
<dbReference type="SUPFAM" id="SSF51011">
    <property type="entry name" value="Glycosyl hydrolase domain"/>
    <property type="match status" value="1"/>
</dbReference>
<dbReference type="Gene3D" id="2.60.40.1180">
    <property type="entry name" value="Golgi alpha-mannosidase II"/>
    <property type="match status" value="1"/>
</dbReference>
<dbReference type="InterPro" id="IPR054174">
    <property type="entry name" value="Alpha-amylase-like_C"/>
</dbReference>
<feature type="transmembrane region" description="Helical" evidence="4">
    <location>
        <begin position="450"/>
        <end position="469"/>
    </location>
</feature>
<dbReference type="EMBL" id="CP017560">
    <property type="protein sequence ID" value="AOV08470.1"/>
    <property type="molecule type" value="Genomic_DNA"/>
</dbReference>
<keyword evidence="4" id="KW-0472">Membrane</keyword>
<dbReference type="GO" id="GO:0005975">
    <property type="term" value="P:carbohydrate metabolic process"/>
    <property type="evidence" value="ECO:0007669"/>
    <property type="project" value="InterPro"/>
</dbReference>
<dbReference type="InterPro" id="IPR017853">
    <property type="entry name" value="GH"/>
</dbReference>
<dbReference type="InterPro" id="IPR006047">
    <property type="entry name" value="GH13_cat_dom"/>
</dbReference>
<organism evidence="7 8">
    <name type="scientific">Sporosarcina ureilytica</name>
    <dbReference type="NCBI Taxonomy" id="298596"/>
    <lineage>
        <taxon>Bacteria</taxon>
        <taxon>Bacillati</taxon>
        <taxon>Bacillota</taxon>
        <taxon>Bacilli</taxon>
        <taxon>Bacillales</taxon>
        <taxon>Caryophanaceae</taxon>
        <taxon>Sporosarcina</taxon>
    </lineage>
</organism>
<proteinExistence type="predicted"/>
<keyword evidence="8" id="KW-1185">Reference proteome</keyword>
<dbReference type="GO" id="GO:0046872">
    <property type="term" value="F:metal ion binding"/>
    <property type="evidence" value="ECO:0007669"/>
    <property type="project" value="UniProtKB-KW"/>
</dbReference>
<evidence type="ECO:0000313" key="7">
    <source>
        <dbReference type="EMBL" id="AOV08470.1"/>
    </source>
</evidence>
<dbReference type="PANTHER" id="PTHR10357:SF215">
    <property type="entry name" value="ALPHA-AMYLASE 1"/>
    <property type="match status" value="1"/>
</dbReference>
<evidence type="ECO:0000256" key="3">
    <source>
        <dbReference type="ARBA" id="ARBA00022729"/>
    </source>
</evidence>
<evidence type="ECO:0000313" key="8">
    <source>
        <dbReference type="Proteomes" id="UP000185746"/>
    </source>
</evidence>
<dbReference type="GO" id="GO:0016829">
    <property type="term" value="F:lyase activity"/>
    <property type="evidence" value="ECO:0007669"/>
    <property type="project" value="UniProtKB-KW"/>
</dbReference>